<proteinExistence type="predicted"/>
<dbReference type="RefSeq" id="WP_394840101.1">
    <property type="nucleotide sequence ID" value="NZ_CP089929.1"/>
</dbReference>
<dbReference type="Proteomes" id="UP001374803">
    <property type="component" value="Chromosome"/>
</dbReference>
<evidence type="ECO:0000313" key="2">
    <source>
        <dbReference type="EMBL" id="WXB10426.1"/>
    </source>
</evidence>
<dbReference type="EMBL" id="CP089983">
    <property type="protein sequence ID" value="WXB10426.1"/>
    <property type="molecule type" value="Genomic_DNA"/>
</dbReference>
<reference evidence="2" key="1">
    <citation type="submission" date="2021-12" db="EMBL/GenBank/DDBJ databases">
        <title>Discovery of the Pendulisporaceae a myxobacterial family with distinct sporulation behavior and unique specialized metabolism.</title>
        <authorList>
            <person name="Garcia R."/>
            <person name="Popoff A."/>
            <person name="Bader C.D."/>
            <person name="Loehr J."/>
            <person name="Walesch S."/>
            <person name="Walt C."/>
            <person name="Boldt J."/>
            <person name="Bunk B."/>
            <person name="Haeckl F.J.F.P.J."/>
            <person name="Gunesch A.P."/>
            <person name="Birkelbach J."/>
            <person name="Nuebel U."/>
            <person name="Pietschmann T."/>
            <person name="Bach T."/>
            <person name="Mueller R."/>
        </authorList>
    </citation>
    <scope>NUCLEOTIDE SEQUENCE</scope>
    <source>
        <strain evidence="2">MSr11367</strain>
    </source>
</reference>
<evidence type="ECO:0000256" key="1">
    <source>
        <dbReference type="SAM" id="MobiDB-lite"/>
    </source>
</evidence>
<gene>
    <name evidence="2" type="ORF">LVJ94_24760</name>
</gene>
<name>A0ABZ2LKW3_9BACT</name>
<feature type="region of interest" description="Disordered" evidence="1">
    <location>
        <begin position="1"/>
        <end position="21"/>
    </location>
</feature>
<accession>A0ABZ2LKW3</accession>
<sequence>MIKGVPGGTQTDWLSKSRSGIPPLVTRTADVVHIAVTHGPLPPKAGGGSAQPATVYGGARVTTGCPLTSTRGVVAVGCACPPCMQKTVAPK</sequence>
<protein>
    <submittedName>
        <fullName evidence="2">Uncharacterized protein</fullName>
    </submittedName>
</protein>
<organism evidence="2 3">
    <name type="scientific">Pendulispora rubella</name>
    <dbReference type="NCBI Taxonomy" id="2741070"/>
    <lineage>
        <taxon>Bacteria</taxon>
        <taxon>Pseudomonadati</taxon>
        <taxon>Myxococcota</taxon>
        <taxon>Myxococcia</taxon>
        <taxon>Myxococcales</taxon>
        <taxon>Sorangiineae</taxon>
        <taxon>Pendulisporaceae</taxon>
        <taxon>Pendulispora</taxon>
    </lineage>
</organism>
<keyword evidence="3" id="KW-1185">Reference proteome</keyword>
<evidence type="ECO:0000313" key="3">
    <source>
        <dbReference type="Proteomes" id="UP001374803"/>
    </source>
</evidence>
<feature type="compositionally biased region" description="Polar residues" evidence="1">
    <location>
        <begin position="8"/>
        <end position="18"/>
    </location>
</feature>